<dbReference type="SUPFAM" id="SSF55486">
    <property type="entry name" value="Metalloproteases ('zincins'), catalytic domain"/>
    <property type="match status" value="1"/>
</dbReference>
<organism evidence="2 3">
    <name type="scientific">Chitinimonas arctica</name>
    <dbReference type="NCBI Taxonomy" id="2594795"/>
    <lineage>
        <taxon>Bacteria</taxon>
        <taxon>Pseudomonadati</taxon>
        <taxon>Pseudomonadota</taxon>
        <taxon>Betaproteobacteria</taxon>
        <taxon>Neisseriales</taxon>
        <taxon>Chitinibacteraceae</taxon>
        <taxon>Chitinimonas</taxon>
    </lineage>
</organism>
<proteinExistence type="predicted"/>
<dbReference type="OrthoDB" id="2479530at2"/>
<reference evidence="3" key="1">
    <citation type="submission" date="2019-07" db="EMBL/GenBank/DDBJ databases">
        <title>Chitinimonas sp. nov., isolated from Ny-Alesund, arctica soil.</title>
        <authorList>
            <person name="Xu Q."/>
            <person name="Peng F."/>
        </authorList>
    </citation>
    <scope>NUCLEOTIDE SEQUENCE [LARGE SCALE GENOMIC DNA]</scope>
    <source>
        <strain evidence="3">R3-44</strain>
    </source>
</reference>
<sequence>MTGAIVLPAVRYYSRRIFMFSQLNPRQWLGRCLQLLMLTLVLPISAFAAQLFIPLPQSVNAEMHPEQQRLAEQIKARKTTKQFTAIRINLDALKQDQRLDLDLRGQPSSATRTSLTQRGENDFSWRGQLADQPGDAMLSVHGDAVEGTIRRGSQLFRIESMGAGVHALVEVDESQFPPDEPPSFKQKELQARPANQPLSRADATGGDLAVADSATLDSTLASIGPVTKVLVAYTGSVETAKGGAANTLAMIQLAVDETNASYQNSKVKTRLQLVHRVKVAYTEAGKSYDTIVSQLAGTADGNMDNLHTLRNIYGADVVVLIVNQTDYCGMADAIWATPTSAFAAVHYSCATGYYSFGHEIGHLQGARHNIAADSSTTPFSYGHGFQGPSWRTVMAYDCSPSCPRLPYWSNPDVKYGGVAMGNADQANNARVLGTTGPQVSTFRNPSGAIWRYTGTPCSGDSCPGWQKLDNNTRTVSVAAGGGGVLYQLHNDGRIWRYTGTPCSGISCPGWQLLDINTKTIAIAAEGSNLYQLHTDGRIWRYTGVPCSGGSCPGWQMLDNNSRTSSITAAGGRLYQLHNNGLIWRYTGTPCSGGSCPGWQLLDNNAKTKSIVASSGGLFQLHNDGWIWHHTGAPCSGGTCPGWQRLDNNPKTTAITAAGWSLFQLHNDGWIWRYTGTPCTGNSCPGWQRLDNNPKTTAIVSAIGGLYQLHNDGWIWRYTNVPCSGNYCPGWQRLDNNPQTRAIDAAGSDLFQVHGK</sequence>
<evidence type="ECO:0000313" key="3">
    <source>
        <dbReference type="Proteomes" id="UP000317550"/>
    </source>
</evidence>
<evidence type="ECO:0000256" key="1">
    <source>
        <dbReference type="SAM" id="MobiDB-lite"/>
    </source>
</evidence>
<name>A0A516SBC6_9NEIS</name>
<dbReference type="Proteomes" id="UP000317550">
    <property type="component" value="Chromosome"/>
</dbReference>
<accession>A0A516SBC6</accession>
<dbReference type="EMBL" id="CP041730">
    <property type="protein sequence ID" value="QDQ25452.1"/>
    <property type="molecule type" value="Genomic_DNA"/>
</dbReference>
<gene>
    <name evidence="2" type="ORF">FNU76_03255</name>
</gene>
<evidence type="ECO:0008006" key="4">
    <source>
        <dbReference type="Google" id="ProtNLM"/>
    </source>
</evidence>
<dbReference type="AlphaFoldDB" id="A0A516SBC6"/>
<protein>
    <recommendedName>
        <fullName evidence="4">Peptidyl-Asp metalloendopeptidase</fullName>
    </recommendedName>
</protein>
<keyword evidence="3" id="KW-1185">Reference proteome</keyword>
<dbReference type="Pfam" id="PF13688">
    <property type="entry name" value="Reprolysin_5"/>
    <property type="match status" value="1"/>
</dbReference>
<dbReference type="KEGG" id="cari:FNU76_03255"/>
<evidence type="ECO:0000313" key="2">
    <source>
        <dbReference type="EMBL" id="QDQ25452.1"/>
    </source>
</evidence>
<feature type="region of interest" description="Disordered" evidence="1">
    <location>
        <begin position="174"/>
        <end position="203"/>
    </location>
</feature>